<sequence length="176" mass="19466">MTAPASTTSTAYKTRFGSLEHFEKGHVEPIDDDVRHYAFSNCFEIASTSKPYEKVVFGQNQIYVLETLRAEGTSPWFTCAHDEFALVMDGDVEVHLVQLDASQAVADTEKNGAVLVKGEPKGRKMGWMKLSRGHQGLLPKNTAYQFRTAGKPGVIVLQSCKGDLSVEKWADICQSH</sequence>
<keyword evidence="1" id="KW-0223">Dioxygenase</keyword>
<keyword evidence="1" id="KW-0560">Oxidoreductase</keyword>
<evidence type="ECO:0000313" key="1">
    <source>
        <dbReference type="EMBL" id="KIQ21840.1"/>
    </source>
</evidence>
<dbReference type="EMBL" id="JXQQ01000084">
    <property type="protein sequence ID" value="KIQ21840.1"/>
    <property type="molecule type" value="Genomic_DNA"/>
</dbReference>
<evidence type="ECO:0000313" key="2">
    <source>
        <dbReference type="Proteomes" id="UP000032067"/>
    </source>
</evidence>
<dbReference type="Proteomes" id="UP000032067">
    <property type="component" value="Unassembled WGS sequence"/>
</dbReference>
<proteinExistence type="predicted"/>
<dbReference type="RefSeq" id="WP_042581846.1">
    <property type="nucleotide sequence ID" value="NZ_JXQQ01000084.1"/>
</dbReference>
<accession>A0A0D0LWI5</accession>
<dbReference type="AlphaFoldDB" id="A0A0D0LWI5"/>
<dbReference type="GO" id="GO:0051213">
    <property type="term" value="F:dioxygenase activity"/>
    <property type="evidence" value="ECO:0007669"/>
    <property type="project" value="UniProtKB-KW"/>
</dbReference>
<dbReference type="OrthoDB" id="8442236at2"/>
<protein>
    <submittedName>
        <fullName evidence="1">Hydroxyquinol 1,2-dioxygenase</fullName>
    </submittedName>
</protein>
<comment type="caution">
    <text evidence="1">The sequence shown here is derived from an EMBL/GenBank/DDBJ whole genome shotgun (WGS) entry which is preliminary data.</text>
</comment>
<organism evidence="1 2">
    <name type="scientific">Variovorax paradoxus</name>
    <dbReference type="NCBI Taxonomy" id="34073"/>
    <lineage>
        <taxon>Bacteria</taxon>
        <taxon>Pseudomonadati</taxon>
        <taxon>Pseudomonadota</taxon>
        <taxon>Betaproteobacteria</taxon>
        <taxon>Burkholderiales</taxon>
        <taxon>Comamonadaceae</taxon>
        <taxon>Variovorax</taxon>
    </lineage>
</organism>
<name>A0A0D0LWI5_VARPD</name>
<reference evidence="1 2" key="1">
    <citation type="submission" date="2014-12" db="EMBL/GenBank/DDBJ databases">
        <title>16Stimator: statistical estimation of ribosomal gene copy numbers from draft genome assemblies.</title>
        <authorList>
            <person name="Perisin M.A."/>
            <person name="Vetter M."/>
            <person name="Gilbert J.A."/>
            <person name="Bergelson J."/>
        </authorList>
    </citation>
    <scope>NUCLEOTIDE SEQUENCE [LARGE SCALE GENOMIC DNA]</scope>
    <source>
        <strain evidence="1 2">MEDvA23</strain>
    </source>
</reference>
<gene>
    <name evidence="1" type="ORF">RT97_26495</name>
</gene>